<dbReference type="AlphaFoldDB" id="A0A381XYE8"/>
<dbReference type="Pfam" id="PF17764">
    <property type="entry name" value="PriA_3primeBD"/>
    <property type="match status" value="1"/>
</dbReference>
<protein>
    <recommendedName>
        <fullName evidence="1">Primosomal protein N' 3' DNA-binding domain-containing protein</fullName>
    </recommendedName>
</protein>
<evidence type="ECO:0000313" key="2">
    <source>
        <dbReference type="EMBL" id="SVA69788.1"/>
    </source>
</evidence>
<gene>
    <name evidence="2" type="ORF">METZ01_LOCUS122642</name>
</gene>
<sequence length="75" mass="8575">MKVPILVPNIFDHPFTYESGGIDIKLGDYVLIPFGKSKITGVVWNEFEKENKKKFLLKKVISKLNIPSLNKKTIN</sequence>
<feature type="domain" description="Primosomal protein N' 3' DNA-binding" evidence="1">
    <location>
        <begin position="5"/>
        <end position="73"/>
    </location>
</feature>
<accession>A0A381XYE8</accession>
<dbReference type="InterPro" id="IPR041222">
    <property type="entry name" value="PriA_3primeBD"/>
</dbReference>
<name>A0A381XYE8_9ZZZZ</name>
<evidence type="ECO:0000259" key="1">
    <source>
        <dbReference type="Pfam" id="PF17764"/>
    </source>
</evidence>
<dbReference type="Gene3D" id="3.40.1440.60">
    <property type="entry name" value="PriA, 3(prime) DNA-binding domain"/>
    <property type="match status" value="1"/>
</dbReference>
<dbReference type="EMBL" id="UINC01016834">
    <property type="protein sequence ID" value="SVA69788.1"/>
    <property type="molecule type" value="Genomic_DNA"/>
</dbReference>
<organism evidence="2">
    <name type="scientific">marine metagenome</name>
    <dbReference type="NCBI Taxonomy" id="408172"/>
    <lineage>
        <taxon>unclassified sequences</taxon>
        <taxon>metagenomes</taxon>
        <taxon>ecological metagenomes</taxon>
    </lineage>
</organism>
<reference evidence="2" key="1">
    <citation type="submission" date="2018-05" db="EMBL/GenBank/DDBJ databases">
        <authorList>
            <person name="Lanie J.A."/>
            <person name="Ng W.-L."/>
            <person name="Kazmierczak K.M."/>
            <person name="Andrzejewski T.M."/>
            <person name="Davidsen T.M."/>
            <person name="Wayne K.J."/>
            <person name="Tettelin H."/>
            <person name="Glass J.I."/>
            <person name="Rusch D."/>
            <person name="Podicherti R."/>
            <person name="Tsui H.-C.T."/>
            <person name="Winkler M.E."/>
        </authorList>
    </citation>
    <scope>NUCLEOTIDE SEQUENCE</scope>
</reference>
<feature type="non-terminal residue" evidence="2">
    <location>
        <position position="75"/>
    </location>
</feature>
<proteinExistence type="predicted"/>
<dbReference type="GO" id="GO:0003677">
    <property type="term" value="F:DNA binding"/>
    <property type="evidence" value="ECO:0007669"/>
    <property type="project" value="InterPro"/>
</dbReference>
<dbReference type="InterPro" id="IPR042115">
    <property type="entry name" value="PriA_3primeBD_sf"/>
</dbReference>